<dbReference type="OrthoDB" id="7273114at2"/>
<feature type="compositionally biased region" description="Basic and acidic residues" evidence="1">
    <location>
        <begin position="14"/>
        <end position="42"/>
    </location>
</feature>
<gene>
    <name evidence="3" type="ORF">E0493_22365</name>
</gene>
<evidence type="ECO:0000313" key="3">
    <source>
        <dbReference type="EMBL" id="MXP66092.1"/>
    </source>
</evidence>
<keyword evidence="2" id="KW-0472">Membrane</keyword>
<evidence type="ECO:0000313" key="4">
    <source>
        <dbReference type="Proteomes" id="UP000460715"/>
    </source>
</evidence>
<dbReference type="Proteomes" id="UP000460715">
    <property type="component" value="Unassembled WGS sequence"/>
</dbReference>
<dbReference type="RefSeq" id="WP_160939502.1">
    <property type="nucleotide sequence ID" value="NZ_SNVJ01000043.1"/>
</dbReference>
<proteinExistence type="predicted"/>
<name>A0A845BLS8_9PROT</name>
<feature type="transmembrane region" description="Helical" evidence="2">
    <location>
        <begin position="58"/>
        <end position="82"/>
    </location>
</feature>
<evidence type="ECO:0000256" key="2">
    <source>
        <dbReference type="SAM" id="Phobius"/>
    </source>
</evidence>
<evidence type="ECO:0000256" key="1">
    <source>
        <dbReference type="SAM" id="MobiDB-lite"/>
    </source>
</evidence>
<dbReference type="AlphaFoldDB" id="A0A845BLS8"/>
<accession>A0A845BLS8</accession>
<sequence length="93" mass="10211">MNAKLDDEIADCTAEERSENEGMPEHPSKARDPARWPADRRAGVMQPRSKPPSGRTGMFGIALMSCAGLAALVSAHGTVRWVQRKRSALRLPR</sequence>
<comment type="caution">
    <text evidence="3">The sequence shown here is derived from an EMBL/GenBank/DDBJ whole genome shotgun (WGS) entry which is preliminary data.</text>
</comment>
<keyword evidence="2" id="KW-1133">Transmembrane helix</keyword>
<organism evidence="3 4">
    <name type="scientific">Teichococcus coralli</name>
    <dbReference type="NCBI Taxonomy" id="2545983"/>
    <lineage>
        <taxon>Bacteria</taxon>
        <taxon>Pseudomonadati</taxon>
        <taxon>Pseudomonadota</taxon>
        <taxon>Alphaproteobacteria</taxon>
        <taxon>Acetobacterales</taxon>
        <taxon>Roseomonadaceae</taxon>
        <taxon>Roseomonas</taxon>
    </lineage>
</organism>
<protein>
    <recommendedName>
        <fullName evidence="5">Transmembrane protein</fullName>
    </recommendedName>
</protein>
<keyword evidence="2" id="KW-0812">Transmembrane</keyword>
<dbReference type="EMBL" id="SNVJ01000043">
    <property type="protein sequence ID" value="MXP66092.1"/>
    <property type="molecule type" value="Genomic_DNA"/>
</dbReference>
<evidence type="ECO:0008006" key="5">
    <source>
        <dbReference type="Google" id="ProtNLM"/>
    </source>
</evidence>
<reference evidence="3 4" key="1">
    <citation type="submission" date="2019-03" db="EMBL/GenBank/DDBJ databases">
        <title>Roseomonas sp. a novel Roseomonas species isolated from Sea whip Gorgonian.</title>
        <authorList>
            <person name="Li F."/>
            <person name="Pan X."/>
            <person name="Huang S."/>
            <person name="Li Z."/>
            <person name="Meng B."/>
        </authorList>
    </citation>
    <scope>NUCLEOTIDE SEQUENCE [LARGE SCALE GENOMIC DNA]</scope>
    <source>
        <strain evidence="3 4">M0104</strain>
    </source>
</reference>
<keyword evidence="4" id="KW-1185">Reference proteome</keyword>
<feature type="region of interest" description="Disordered" evidence="1">
    <location>
        <begin position="1"/>
        <end position="56"/>
    </location>
</feature>